<accession>A0A6J1CFI8</accession>
<evidence type="ECO:0000256" key="2">
    <source>
        <dbReference type="SAM" id="MobiDB-lite"/>
    </source>
</evidence>
<proteinExistence type="predicted"/>
<dbReference type="Pfam" id="PF00403">
    <property type="entry name" value="HMA"/>
    <property type="match status" value="1"/>
</dbReference>
<evidence type="ECO:0000259" key="3">
    <source>
        <dbReference type="PROSITE" id="PS50846"/>
    </source>
</evidence>
<evidence type="ECO:0000313" key="4">
    <source>
        <dbReference type="Proteomes" id="UP000504603"/>
    </source>
</evidence>
<name>A0A6J1CFI8_MOMCH</name>
<sequence length="216" mass="25231">MHFLSLFPRERKRGRLVMHINRPLLLFIFLIDLFCSLFNRDSFFAPLFYCYTDMTITEMRVHMDCRGCEKQIRKALENLEGVDDVIIDLSMQKVTVMGWAEQKKVLKAVRRNGRTAELWPYPYNPQYHGFIHHYQYLNSPQHQPQTKPVVTYNSLPSSSSRKHKLTQEYDSSHHDASSSGLAADYGYYYETPPFSTIDEDVGAMFSDENPHSCSIM</sequence>
<feature type="compositionally biased region" description="Basic and acidic residues" evidence="2">
    <location>
        <begin position="165"/>
        <end position="176"/>
    </location>
</feature>
<dbReference type="KEGG" id="mcha:111010963"/>
<keyword evidence="1" id="KW-0479">Metal-binding</keyword>
<evidence type="ECO:0000256" key="1">
    <source>
        <dbReference type="ARBA" id="ARBA00022723"/>
    </source>
</evidence>
<dbReference type="PANTHER" id="PTHR22814">
    <property type="entry name" value="COPPER TRANSPORT PROTEIN ATOX1-RELATED"/>
    <property type="match status" value="1"/>
</dbReference>
<protein>
    <submittedName>
        <fullName evidence="5">Heavy metal-associated isoprenylated plant protein 28-like</fullName>
    </submittedName>
</protein>
<gene>
    <name evidence="5" type="primary">LOC111010963</name>
</gene>
<dbReference type="AlphaFoldDB" id="A0A6J1CFI8"/>
<feature type="compositionally biased region" description="Polar residues" evidence="2">
    <location>
        <begin position="141"/>
        <end position="159"/>
    </location>
</feature>
<dbReference type="GO" id="GO:0046872">
    <property type="term" value="F:metal ion binding"/>
    <property type="evidence" value="ECO:0007669"/>
    <property type="project" value="UniProtKB-KW"/>
</dbReference>
<feature type="domain" description="HMA" evidence="3">
    <location>
        <begin position="54"/>
        <end position="117"/>
    </location>
</feature>
<dbReference type="InterPro" id="IPR036163">
    <property type="entry name" value="HMA_dom_sf"/>
</dbReference>
<dbReference type="CDD" id="cd00371">
    <property type="entry name" value="HMA"/>
    <property type="match status" value="1"/>
</dbReference>
<dbReference type="OrthoDB" id="689350at2759"/>
<dbReference type="RefSeq" id="XP_022140251.1">
    <property type="nucleotide sequence ID" value="XM_022284559.1"/>
</dbReference>
<dbReference type="PROSITE" id="PS50846">
    <property type="entry name" value="HMA_2"/>
    <property type="match status" value="1"/>
</dbReference>
<dbReference type="Gene3D" id="3.30.70.100">
    <property type="match status" value="1"/>
</dbReference>
<organism evidence="4 5">
    <name type="scientific">Momordica charantia</name>
    <name type="common">Bitter gourd</name>
    <name type="synonym">Balsam pear</name>
    <dbReference type="NCBI Taxonomy" id="3673"/>
    <lineage>
        <taxon>Eukaryota</taxon>
        <taxon>Viridiplantae</taxon>
        <taxon>Streptophyta</taxon>
        <taxon>Embryophyta</taxon>
        <taxon>Tracheophyta</taxon>
        <taxon>Spermatophyta</taxon>
        <taxon>Magnoliopsida</taxon>
        <taxon>eudicotyledons</taxon>
        <taxon>Gunneridae</taxon>
        <taxon>Pentapetalae</taxon>
        <taxon>rosids</taxon>
        <taxon>fabids</taxon>
        <taxon>Cucurbitales</taxon>
        <taxon>Cucurbitaceae</taxon>
        <taxon>Momordiceae</taxon>
        <taxon>Momordica</taxon>
    </lineage>
</organism>
<reference evidence="5" key="1">
    <citation type="submission" date="2025-08" db="UniProtKB">
        <authorList>
            <consortium name="RefSeq"/>
        </authorList>
    </citation>
    <scope>IDENTIFICATION</scope>
    <source>
        <strain evidence="5">OHB3-1</strain>
    </source>
</reference>
<feature type="region of interest" description="Disordered" evidence="2">
    <location>
        <begin position="141"/>
        <end position="178"/>
    </location>
</feature>
<dbReference type="InterPro" id="IPR006121">
    <property type="entry name" value="HMA_dom"/>
</dbReference>
<dbReference type="PANTHER" id="PTHR22814:SF312">
    <property type="entry name" value="HEAVY METAL-ASSOCIATED ISOPRENYLATED PLANT PROTEIN 29"/>
    <property type="match status" value="1"/>
</dbReference>
<dbReference type="GeneID" id="111010963"/>
<dbReference type="SUPFAM" id="SSF55008">
    <property type="entry name" value="HMA, heavy metal-associated domain"/>
    <property type="match status" value="1"/>
</dbReference>
<keyword evidence="4" id="KW-1185">Reference proteome</keyword>
<dbReference type="Proteomes" id="UP000504603">
    <property type="component" value="Unplaced"/>
</dbReference>
<evidence type="ECO:0000313" key="5">
    <source>
        <dbReference type="RefSeq" id="XP_022140251.1"/>
    </source>
</evidence>